<keyword evidence="7 8" id="KW-0472">Membrane</keyword>
<dbReference type="STRING" id="933059.SAMN04488103_12214"/>
<evidence type="ECO:0000256" key="7">
    <source>
        <dbReference type="ARBA" id="ARBA00023136"/>
    </source>
</evidence>
<dbReference type="Pfam" id="PF09721">
    <property type="entry name" value="Exosortase_EpsH"/>
    <property type="match status" value="1"/>
</dbReference>
<evidence type="ECO:0000256" key="5">
    <source>
        <dbReference type="ARBA" id="ARBA00022801"/>
    </source>
</evidence>
<dbReference type="Proteomes" id="UP000198761">
    <property type="component" value="Unassembled WGS sequence"/>
</dbReference>
<gene>
    <name evidence="10" type="ORF">SAMN04488103_12214</name>
</gene>
<sequence>MNIEPILQSQQASSRLWRVTLLFCVELVVLAASYQFFSVIECQQTGLFGVCRFLRSLVARALVVFAAFAVLAWARPQALAEFRAAVDGAGGRGAWVALHLAGVGLLLLPLLLAPDGNIGAIFHVAVWPMTLGSVLAGLGGVLWLAPARAWRGLALHEGGLFAIVLAVALVLPDIAEMAQGLWDWQVVTQITFEGAHWFLRLFADTVIVDATHYNLGFPEFNVNIAPQCSGVEGMALVAAFTLIYAFIFRDTVRFPQFWVVLPLAVALSWIFNIVRIGTLIWIGRAVSPDLAVNGFHSYAGWLAFTLLALGIIWIVQAVPWLHRRTPAPAAVLRGDPTAALLVPFAVFMLASLLTHAFFPHPDLGYPLRVAAMAAALWFFRSQYRHTGWRADPLALGIGVAVGIGWIVLDQRSGEDGMALAAALAGLPGWAFAIWLLSRLAGTILLVPLVEELAFRGYLLGRLDGPGLLRRALAVGASTAAFATLHGRWLEAGVAGLLFAVLTLRQGRISDAVVAHMVANLIIAIWAMVVSDFTLI</sequence>
<reference evidence="10 11" key="1">
    <citation type="submission" date="2016-10" db="EMBL/GenBank/DDBJ databases">
        <authorList>
            <person name="de Groot N.N."/>
        </authorList>
    </citation>
    <scope>NUCLEOTIDE SEQUENCE [LARGE SCALE GENOMIC DNA]</scope>
    <source>
        <strain evidence="10 11">DSM 3857</strain>
    </source>
</reference>
<keyword evidence="5" id="KW-0378">Hydrolase</keyword>
<dbReference type="RefSeq" id="WP_091303730.1">
    <property type="nucleotide sequence ID" value="NZ_FOCE01000022.1"/>
</dbReference>
<dbReference type="InterPro" id="IPR014346">
    <property type="entry name" value="Prenyl_protease-related"/>
</dbReference>
<feature type="transmembrane region" description="Helical" evidence="8">
    <location>
        <begin position="120"/>
        <end position="145"/>
    </location>
</feature>
<dbReference type="NCBIfam" id="TIGR03008">
    <property type="entry name" value="pepcterm_CAAX"/>
    <property type="match status" value="1"/>
</dbReference>
<feature type="transmembrane region" description="Helical" evidence="8">
    <location>
        <begin position="16"/>
        <end position="37"/>
    </location>
</feature>
<feature type="transmembrane region" description="Helical" evidence="8">
    <location>
        <begin position="152"/>
        <end position="171"/>
    </location>
</feature>
<evidence type="ECO:0000256" key="1">
    <source>
        <dbReference type="ARBA" id="ARBA00004651"/>
    </source>
</evidence>
<dbReference type="GO" id="GO:0006508">
    <property type="term" value="P:proteolysis"/>
    <property type="evidence" value="ECO:0007669"/>
    <property type="project" value="UniProtKB-KW"/>
</dbReference>
<comment type="subcellular location">
    <subcellularLocation>
        <location evidence="1">Cell membrane</location>
        <topology evidence="1">Multi-pass membrane protein</topology>
    </subcellularLocation>
</comment>
<feature type="transmembrane region" description="Helical" evidence="8">
    <location>
        <begin position="95"/>
        <end position="114"/>
    </location>
</feature>
<feature type="transmembrane region" description="Helical" evidence="8">
    <location>
        <begin position="224"/>
        <end position="247"/>
    </location>
</feature>
<dbReference type="GO" id="GO:0080120">
    <property type="term" value="P:CAAX-box protein maturation"/>
    <property type="evidence" value="ECO:0007669"/>
    <property type="project" value="UniProtKB-ARBA"/>
</dbReference>
<feature type="transmembrane region" description="Helical" evidence="8">
    <location>
        <begin position="295"/>
        <end position="318"/>
    </location>
</feature>
<keyword evidence="6 8" id="KW-1133">Transmembrane helix</keyword>
<evidence type="ECO:0000256" key="8">
    <source>
        <dbReference type="SAM" id="Phobius"/>
    </source>
</evidence>
<dbReference type="Pfam" id="PF02517">
    <property type="entry name" value="Rce1-like"/>
    <property type="match status" value="1"/>
</dbReference>
<dbReference type="NCBIfam" id="TIGR04178">
    <property type="entry name" value="exo_archaeo"/>
    <property type="match status" value="1"/>
</dbReference>
<feature type="transmembrane region" description="Helical" evidence="8">
    <location>
        <begin position="363"/>
        <end position="380"/>
    </location>
</feature>
<proteinExistence type="predicted"/>
<dbReference type="OrthoDB" id="8451928at2"/>
<feature type="transmembrane region" description="Helical" evidence="8">
    <location>
        <begin position="57"/>
        <end position="74"/>
    </location>
</feature>
<evidence type="ECO:0000256" key="2">
    <source>
        <dbReference type="ARBA" id="ARBA00022475"/>
    </source>
</evidence>
<feature type="domain" description="CAAX prenyl protease 2/Lysostaphin resistance protein A-like" evidence="9">
    <location>
        <begin position="434"/>
        <end position="521"/>
    </location>
</feature>
<keyword evidence="11" id="KW-1185">Reference proteome</keyword>
<dbReference type="GO" id="GO:0005886">
    <property type="term" value="C:plasma membrane"/>
    <property type="evidence" value="ECO:0007669"/>
    <property type="project" value="UniProtKB-SubCell"/>
</dbReference>
<keyword evidence="4 8" id="KW-0812">Transmembrane</keyword>
<feature type="transmembrane region" description="Helical" evidence="8">
    <location>
        <begin position="508"/>
        <end position="529"/>
    </location>
</feature>
<name>A0A1H8NPZ9_9RHOB</name>
<feature type="transmembrane region" description="Helical" evidence="8">
    <location>
        <begin position="392"/>
        <end position="408"/>
    </location>
</feature>
<dbReference type="InterPro" id="IPR026420">
    <property type="entry name" value="Exo_VPEID"/>
</dbReference>
<evidence type="ECO:0000259" key="9">
    <source>
        <dbReference type="Pfam" id="PF02517"/>
    </source>
</evidence>
<organism evidence="10 11">
    <name type="scientific">Gemmobacter aquatilis</name>
    <dbReference type="NCBI Taxonomy" id="933059"/>
    <lineage>
        <taxon>Bacteria</taxon>
        <taxon>Pseudomonadati</taxon>
        <taxon>Pseudomonadota</taxon>
        <taxon>Alphaproteobacteria</taxon>
        <taxon>Rhodobacterales</taxon>
        <taxon>Paracoccaceae</taxon>
        <taxon>Gemmobacter</taxon>
    </lineage>
</organism>
<evidence type="ECO:0000256" key="6">
    <source>
        <dbReference type="ARBA" id="ARBA00022989"/>
    </source>
</evidence>
<feature type="transmembrane region" description="Helical" evidence="8">
    <location>
        <begin position="259"/>
        <end position="283"/>
    </location>
</feature>
<evidence type="ECO:0000256" key="4">
    <source>
        <dbReference type="ARBA" id="ARBA00022692"/>
    </source>
</evidence>
<keyword evidence="2" id="KW-1003">Cell membrane</keyword>
<dbReference type="InterPro" id="IPR003675">
    <property type="entry name" value="Rce1/LyrA-like_dom"/>
</dbReference>
<evidence type="ECO:0000256" key="3">
    <source>
        <dbReference type="ARBA" id="ARBA00022670"/>
    </source>
</evidence>
<accession>A0A1H8NPZ9</accession>
<dbReference type="GO" id="GO:0004175">
    <property type="term" value="F:endopeptidase activity"/>
    <property type="evidence" value="ECO:0007669"/>
    <property type="project" value="UniProtKB-ARBA"/>
</dbReference>
<dbReference type="NCBIfam" id="TIGR04162">
    <property type="entry name" value="exo_VPEID"/>
    <property type="match status" value="1"/>
</dbReference>
<feature type="transmembrane region" description="Helical" evidence="8">
    <location>
        <begin position="338"/>
        <end position="357"/>
    </location>
</feature>
<keyword evidence="3" id="KW-0645">Protease</keyword>
<dbReference type="InterPro" id="IPR026392">
    <property type="entry name" value="Exo/Archaeosortase_dom"/>
</dbReference>
<protein>
    <recommendedName>
        <fullName evidence="9">CAAX prenyl protease 2/Lysostaphin resistance protein A-like domain-containing protein</fullName>
    </recommendedName>
</protein>
<dbReference type="InterPro" id="IPR019127">
    <property type="entry name" value="Exosortase"/>
</dbReference>
<dbReference type="EMBL" id="FOCE01000022">
    <property type="protein sequence ID" value="SEO31724.1"/>
    <property type="molecule type" value="Genomic_DNA"/>
</dbReference>
<evidence type="ECO:0000313" key="11">
    <source>
        <dbReference type="Proteomes" id="UP000198761"/>
    </source>
</evidence>
<evidence type="ECO:0000313" key="10">
    <source>
        <dbReference type="EMBL" id="SEO31724.1"/>
    </source>
</evidence>
<dbReference type="AlphaFoldDB" id="A0A1H8NPZ9"/>